<dbReference type="Gene3D" id="2.170.130.10">
    <property type="entry name" value="TonB-dependent receptor, plug domain"/>
    <property type="match status" value="1"/>
</dbReference>
<dbReference type="PROSITE" id="PS52016">
    <property type="entry name" value="TONB_DEPENDENT_REC_3"/>
    <property type="match status" value="1"/>
</dbReference>
<gene>
    <name evidence="9" type="ORF">SAMN05443550_103414</name>
</gene>
<dbReference type="Gene3D" id="2.60.40.1120">
    <property type="entry name" value="Carboxypeptidase-like, regulatory domain"/>
    <property type="match status" value="1"/>
</dbReference>
<dbReference type="STRING" id="425514.SAMN05443550_103414"/>
<dbReference type="NCBIfam" id="TIGR04057">
    <property type="entry name" value="SusC_RagA_signa"/>
    <property type="match status" value="1"/>
</dbReference>
<evidence type="ECO:0000256" key="6">
    <source>
        <dbReference type="ARBA" id="ARBA00023237"/>
    </source>
</evidence>
<evidence type="ECO:0000256" key="1">
    <source>
        <dbReference type="ARBA" id="ARBA00004571"/>
    </source>
</evidence>
<dbReference type="GO" id="GO:0009279">
    <property type="term" value="C:cell outer membrane"/>
    <property type="evidence" value="ECO:0007669"/>
    <property type="project" value="UniProtKB-SubCell"/>
</dbReference>
<evidence type="ECO:0000256" key="5">
    <source>
        <dbReference type="ARBA" id="ARBA00023136"/>
    </source>
</evidence>
<keyword evidence="4 7" id="KW-0812">Transmembrane</keyword>
<dbReference type="InterPro" id="IPR012910">
    <property type="entry name" value="Plug_dom"/>
</dbReference>
<dbReference type="EMBL" id="FNRA01000003">
    <property type="protein sequence ID" value="SEA49661.1"/>
    <property type="molecule type" value="Genomic_DNA"/>
</dbReference>
<dbReference type="InterPro" id="IPR037066">
    <property type="entry name" value="Plug_dom_sf"/>
</dbReference>
<evidence type="ECO:0000256" key="3">
    <source>
        <dbReference type="ARBA" id="ARBA00022452"/>
    </source>
</evidence>
<dbReference type="NCBIfam" id="TIGR04056">
    <property type="entry name" value="OMP_RagA_SusC"/>
    <property type="match status" value="1"/>
</dbReference>
<comment type="subcellular location">
    <subcellularLocation>
        <location evidence="1 7">Cell outer membrane</location>
        <topology evidence="1 7">Multi-pass membrane protein</topology>
    </subcellularLocation>
</comment>
<evidence type="ECO:0000313" key="9">
    <source>
        <dbReference type="EMBL" id="SEA49661.1"/>
    </source>
</evidence>
<comment type="similarity">
    <text evidence="7">Belongs to the TonB-dependent receptor family.</text>
</comment>
<dbReference type="InterPro" id="IPR023997">
    <property type="entry name" value="TonB-dep_OMP_SusC/RagA_CS"/>
</dbReference>
<sequence>MSGRRLPKKLLLTMKLTALILIIALTQLSAKSYSQKINLHQINISLSSALNAIESQTGYTFFAKNFNLDKPIISISLKNATLEEAIRKCLKNLPLTYSINGMDVTLIRTRPSHLTNAVNKAGGFFRDIDVHGRVLDENGLALQGTMVKIQNVERTAITDSYGEFEFISVDENSILTISHLGYVGVELKASAETGDIQLQTSVNQLHEVIISTGYQKIAREGTTGSFTLIDNKLVNRSVSPDFLSRLRGVTNGLLVDSQVGNTTGISVRGRSTLFSETKPLIVIDNFPFEGDLNTINPNDIEDVTVLKDAAAAAIWGVRAGNGVIVITTKKGKLNQQTKVSFNTNITIGNKPDLHYQRQMTSAEFTDLEKFLYSKGRYNTVLRNNYEVISPAIALLSKETSANTAATQASIDALKNNDARNQLEEYFYQKSIQQQYYLSLSGGGMNNTYHLSAGYDHLSPVTVGASNSRYTLKANNTYDLVDHKVQLTTDITFTRSLARNDNADGYAPLYPYEQIADQYGNALSVLTNSGLRTSYTDTAGNGSLLNWKYRPLEELRKKANSFKGESTDIRVNTGMRYQLFKPLAFSVNYQYFRSTGINQTLRTIDSYATRNAINEVTQINSNTGAVTNPMPIGDQFNRSNNSFNANYGRAQLDFRQTLSGKHNLNAIAGYEIRSENASSNSQKLYGYDPDTETSIIVDPVTAFPYYYRAQTTKLTNIPSSQRGAVDHYISYYVNAIYTYNSRLILSGSYRRDESNLFGVSAQKKGVPLFSTGIAWSLDKEKFYGLSWLPKLQMRATYGYNGNVNKTISAFTTVGPSPSLNYLGTSFSVIFNPPNPSLRWERVKNINFGLDFSLKNEVLSGSMEYYLKNGADLIGTSPIAQQTGMSIFTGNVADTHTRGYDIQLNSRNLNGLFKWGTTAIFNITKDKVTNYQVNTGSNYAIVSNSQSITPLTGYPILSIFSFRSLGLDSEGNPQGFVGKNLSTNYTSINNSTNRDELKYEGSAVPTVFGSLRNTFSFKSLELSVNISYKFGYYFRRAALQYSSLYSGDYHSDEYSERWQKPGDELRTTVPALVYPANVSRDHFYAYSQETTEKGDHIRLKDIQLMYTLSSNGLKKIGLGSVGFYTYANNLGILWRANKRHIDPDARSGYPAAKGISFGIKTNF</sequence>
<proteinExistence type="inferred from homology"/>
<keyword evidence="10" id="KW-1185">Reference proteome</keyword>
<dbReference type="InterPro" id="IPR039426">
    <property type="entry name" value="TonB-dep_rcpt-like"/>
</dbReference>
<evidence type="ECO:0000313" key="10">
    <source>
        <dbReference type="Proteomes" id="UP000198850"/>
    </source>
</evidence>
<reference evidence="9 10" key="1">
    <citation type="submission" date="2016-10" db="EMBL/GenBank/DDBJ databases">
        <authorList>
            <person name="de Groot N.N."/>
        </authorList>
    </citation>
    <scope>NUCLEOTIDE SEQUENCE [LARGE SCALE GENOMIC DNA]</scope>
    <source>
        <strain evidence="9 10">DSM 19033</strain>
    </source>
</reference>
<dbReference type="Pfam" id="PF07715">
    <property type="entry name" value="Plug"/>
    <property type="match status" value="1"/>
</dbReference>
<evidence type="ECO:0000259" key="8">
    <source>
        <dbReference type="Pfam" id="PF07715"/>
    </source>
</evidence>
<dbReference type="Gene3D" id="2.40.170.20">
    <property type="entry name" value="TonB-dependent receptor, beta-barrel domain"/>
    <property type="match status" value="1"/>
</dbReference>
<keyword evidence="6 7" id="KW-0998">Cell outer membrane</keyword>
<evidence type="ECO:0000256" key="7">
    <source>
        <dbReference type="PROSITE-ProRule" id="PRU01360"/>
    </source>
</evidence>
<organism evidence="9 10">
    <name type="scientific">Pedobacter hartonius</name>
    <dbReference type="NCBI Taxonomy" id="425514"/>
    <lineage>
        <taxon>Bacteria</taxon>
        <taxon>Pseudomonadati</taxon>
        <taxon>Bacteroidota</taxon>
        <taxon>Sphingobacteriia</taxon>
        <taxon>Sphingobacteriales</taxon>
        <taxon>Sphingobacteriaceae</taxon>
        <taxon>Pedobacter</taxon>
    </lineage>
</organism>
<dbReference type="InterPro" id="IPR036942">
    <property type="entry name" value="Beta-barrel_TonB_sf"/>
</dbReference>
<keyword evidence="3 7" id="KW-1134">Transmembrane beta strand</keyword>
<feature type="domain" description="TonB-dependent receptor plug" evidence="8">
    <location>
        <begin position="222"/>
        <end position="323"/>
    </location>
</feature>
<dbReference type="SUPFAM" id="SSF49464">
    <property type="entry name" value="Carboxypeptidase regulatory domain-like"/>
    <property type="match status" value="1"/>
</dbReference>
<keyword evidence="2 7" id="KW-0813">Transport</keyword>
<name>A0A1H4BNE2_9SPHI</name>
<dbReference type="SUPFAM" id="SSF56935">
    <property type="entry name" value="Porins"/>
    <property type="match status" value="1"/>
</dbReference>
<dbReference type="Pfam" id="PF13715">
    <property type="entry name" value="CarbopepD_reg_2"/>
    <property type="match status" value="1"/>
</dbReference>
<dbReference type="InterPro" id="IPR023996">
    <property type="entry name" value="TonB-dep_OMP_SusC/RagA"/>
</dbReference>
<evidence type="ECO:0000256" key="2">
    <source>
        <dbReference type="ARBA" id="ARBA00022448"/>
    </source>
</evidence>
<protein>
    <submittedName>
        <fullName evidence="9">TonB-linked outer membrane protein, SusC/RagA family</fullName>
    </submittedName>
</protein>
<accession>A0A1H4BNE2</accession>
<keyword evidence="5 7" id="KW-0472">Membrane</keyword>
<dbReference type="AlphaFoldDB" id="A0A1H4BNE2"/>
<evidence type="ECO:0000256" key="4">
    <source>
        <dbReference type="ARBA" id="ARBA00022692"/>
    </source>
</evidence>
<dbReference type="Proteomes" id="UP000198850">
    <property type="component" value="Unassembled WGS sequence"/>
</dbReference>
<dbReference type="InterPro" id="IPR008969">
    <property type="entry name" value="CarboxyPept-like_regulatory"/>
</dbReference>